<gene>
    <name evidence="10" type="ORF">MiSe_21170</name>
</gene>
<dbReference type="PANTHER" id="PTHR33908">
    <property type="entry name" value="MANNOSYLTRANSFERASE YKCB-RELATED"/>
    <property type="match status" value="1"/>
</dbReference>
<dbReference type="GO" id="GO:0009103">
    <property type="term" value="P:lipopolysaccharide biosynthetic process"/>
    <property type="evidence" value="ECO:0007669"/>
    <property type="project" value="UniProtKB-ARBA"/>
</dbReference>
<keyword evidence="3" id="KW-0328">Glycosyltransferase</keyword>
<feature type="transmembrane region" description="Helical" evidence="8">
    <location>
        <begin position="359"/>
        <end position="382"/>
    </location>
</feature>
<dbReference type="RefSeq" id="WP_226578708.1">
    <property type="nucleotide sequence ID" value="NZ_BLAY01000027.1"/>
</dbReference>
<feature type="transmembrane region" description="Helical" evidence="8">
    <location>
        <begin position="201"/>
        <end position="227"/>
    </location>
</feature>
<feature type="transmembrane region" description="Helical" evidence="8">
    <location>
        <begin position="143"/>
        <end position="164"/>
    </location>
</feature>
<evidence type="ECO:0000313" key="11">
    <source>
        <dbReference type="Proteomes" id="UP001050975"/>
    </source>
</evidence>
<feature type="transmembrane region" description="Helical" evidence="8">
    <location>
        <begin position="330"/>
        <end position="347"/>
    </location>
</feature>
<evidence type="ECO:0000256" key="6">
    <source>
        <dbReference type="ARBA" id="ARBA00022989"/>
    </source>
</evidence>
<comment type="caution">
    <text evidence="10">The sequence shown here is derived from an EMBL/GenBank/DDBJ whole genome shotgun (WGS) entry which is preliminary data.</text>
</comment>
<reference evidence="10" key="1">
    <citation type="submission" date="2019-10" db="EMBL/GenBank/DDBJ databases">
        <title>Draft genome sequece of Microseira wollei NIES-4236.</title>
        <authorList>
            <person name="Yamaguchi H."/>
            <person name="Suzuki S."/>
            <person name="Kawachi M."/>
        </authorList>
    </citation>
    <scope>NUCLEOTIDE SEQUENCE</scope>
    <source>
        <strain evidence="10">NIES-4236</strain>
    </source>
</reference>
<keyword evidence="2" id="KW-1003">Cell membrane</keyword>
<feature type="transmembrane region" description="Helical" evidence="8">
    <location>
        <begin position="116"/>
        <end position="137"/>
    </location>
</feature>
<evidence type="ECO:0000256" key="2">
    <source>
        <dbReference type="ARBA" id="ARBA00022475"/>
    </source>
</evidence>
<keyword evidence="5 8" id="KW-0812">Transmembrane</keyword>
<organism evidence="10 11">
    <name type="scientific">Microseira wollei NIES-4236</name>
    <dbReference type="NCBI Taxonomy" id="2530354"/>
    <lineage>
        <taxon>Bacteria</taxon>
        <taxon>Bacillati</taxon>
        <taxon>Cyanobacteriota</taxon>
        <taxon>Cyanophyceae</taxon>
        <taxon>Oscillatoriophycideae</taxon>
        <taxon>Aerosakkonematales</taxon>
        <taxon>Aerosakkonemataceae</taxon>
        <taxon>Microseira</taxon>
    </lineage>
</organism>
<accession>A0AAV3XAD6</accession>
<evidence type="ECO:0000256" key="4">
    <source>
        <dbReference type="ARBA" id="ARBA00022679"/>
    </source>
</evidence>
<dbReference type="InterPro" id="IPR050297">
    <property type="entry name" value="LipidA_mod_glycosyltrf_83"/>
</dbReference>
<dbReference type="PANTHER" id="PTHR33908:SF11">
    <property type="entry name" value="MEMBRANE PROTEIN"/>
    <property type="match status" value="1"/>
</dbReference>
<protein>
    <recommendedName>
        <fullName evidence="9">Glycosyltransferase RgtA/B/C/D-like domain-containing protein</fullName>
    </recommendedName>
</protein>
<keyword evidence="4" id="KW-0808">Transferase</keyword>
<evidence type="ECO:0000313" key="10">
    <source>
        <dbReference type="EMBL" id="GET37364.1"/>
    </source>
</evidence>
<keyword evidence="11" id="KW-1185">Reference proteome</keyword>
<evidence type="ECO:0000259" key="9">
    <source>
        <dbReference type="Pfam" id="PF13231"/>
    </source>
</evidence>
<keyword evidence="7 8" id="KW-0472">Membrane</keyword>
<comment type="subcellular location">
    <subcellularLocation>
        <location evidence="1">Cell membrane</location>
        <topology evidence="1">Multi-pass membrane protein</topology>
    </subcellularLocation>
</comment>
<feature type="transmembrane region" description="Helical" evidence="8">
    <location>
        <begin position="305"/>
        <end position="323"/>
    </location>
</feature>
<sequence>MLSKEQPIYYNWLRILIIILLVLGVFFRFANLDKKLYWNDEVATSIRISGYSFKEIQQSALQGNEMTVEEWRKYQYPNPKKGLVDLVKGLATEEPQLPPLYFVLARFWVQLFGNSVAVTRSFSAAVSLLAFPCIYWLCKELFASPLTGWVAMALIAISPLHLLYAQEARPFSLWIVTILLSSAALLRAMRLQTKLSWGVYAATLVLGFYTYLLSGLVAIGHGIYAIVNERFRFTNQVKAYLLASLTGTIIFIPWIIAILSGFSEATETTDWSKEKVHLPALMRTWILNLSRSFFDINESFLTRNLLIYIFIIVLVGYAVYFLCRQTPKQVWLFVLTLIGVTAVALALPDVISGGKRSAVIRYLIPSYLGIQIAIAYLLATKISALSMKNWQKKLWQIAMVFLISMGVVSCAVSSQSETWWNRYRQTYLPEATKVINQTERPLVLGNWYNLLGLRYAVKPQVRLVSFYLQLVEKKKSNPLKEVRDVFIYLPPDGLKEFLEKKYNYRLVKTYSWKGETDPVKKVQTTLWQLSKKGKANSDK</sequence>
<keyword evidence="6 8" id="KW-1133">Transmembrane helix</keyword>
<feature type="transmembrane region" description="Helical" evidence="8">
    <location>
        <begin position="12"/>
        <end position="30"/>
    </location>
</feature>
<dbReference type="InterPro" id="IPR038731">
    <property type="entry name" value="RgtA/B/C-like"/>
</dbReference>
<feature type="domain" description="Glycosyltransferase RgtA/B/C/D-like" evidence="9">
    <location>
        <begin position="98"/>
        <end position="256"/>
    </location>
</feature>
<evidence type="ECO:0000256" key="8">
    <source>
        <dbReference type="SAM" id="Phobius"/>
    </source>
</evidence>
<evidence type="ECO:0000256" key="5">
    <source>
        <dbReference type="ARBA" id="ARBA00022692"/>
    </source>
</evidence>
<dbReference type="GO" id="GO:0016763">
    <property type="term" value="F:pentosyltransferase activity"/>
    <property type="evidence" value="ECO:0007669"/>
    <property type="project" value="TreeGrafter"/>
</dbReference>
<dbReference type="Pfam" id="PF13231">
    <property type="entry name" value="PMT_2"/>
    <property type="match status" value="1"/>
</dbReference>
<feature type="transmembrane region" description="Helical" evidence="8">
    <location>
        <begin position="239"/>
        <end position="262"/>
    </location>
</feature>
<dbReference type="AlphaFoldDB" id="A0AAV3XAD6"/>
<dbReference type="EMBL" id="BLAY01000027">
    <property type="protein sequence ID" value="GET37364.1"/>
    <property type="molecule type" value="Genomic_DNA"/>
</dbReference>
<feature type="transmembrane region" description="Helical" evidence="8">
    <location>
        <begin position="171"/>
        <end position="189"/>
    </location>
</feature>
<name>A0AAV3XAD6_9CYAN</name>
<evidence type="ECO:0000256" key="3">
    <source>
        <dbReference type="ARBA" id="ARBA00022676"/>
    </source>
</evidence>
<evidence type="ECO:0000256" key="7">
    <source>
        <dbReference type="ARBA" id="ARBA00023136"/>
    </source>
</evidence>
<evidence type="ECO:0000256" key="1">
    <source>
        <dbReference type="ARBA" id="ARBA00004651"/>
    </source>
</evidence>
<dbReference type="Proteomes" id="UP001050975">
    <property type="component" value="Unassembled WGS sequence"/>
</dbReference>
<proteinExistence type="predicted"/>
<feature type="transmembrane region" description="Helical" evidence="8">
    <location>
        <begin position="394"/>
        <end position="414"/>
    </location>
</feature>
<dbReference type="GO" id="GO:0005886">
    <property type="term" value="C:plasma membrane"/>
    <property type="evidence" value="ECO:0007669"/>
    <property type="project" value="UniProtKB-SubCell"/>
</dbReference>